<feature type="coiled-coil region" evidence="25">
    <location>
        <begin position="2936"/>
        <end position="3012"/>
    </location>
</feature>
<dbReference type="Pfam" id="PF08393">
    <property type="entry name" value="DHC_N2"/>
    <property type="match status" value="1"/>
</dbReference>
<dbReference type="InterPro" id="IPR041228">
    <property type="entry name" value="Dynein_C"/>
</dbReference>
<dbReference type="EMBL" id="REGW02000001">
    <property type="protein sequence ID" value="KAE8301147.1"/>
    <property type="molecule type" value="Genomic_DNA"/>
</dbReference>
<evidence type="ECO:0000256" key="12">
    <source>
        <dbReference type="ARBA" id="ARBA00023054"/>
    </source>
</evidence>
<evidence type="ECO:0000256" key="11">
    <source>
        <dbReference type="ARBA" id="ARBA00023017"/>
    </source>
</evidence>
<dbReference type="Gene3D" id="1.20.140.100">
    <property type="entry name" value="Dynein heavy chain, N-terminal domain 2"/>
    <property type="match status" value="1"/>
</dbReference>
<evidence type="ECO:0000256" key="2">
    <source>
        <dbReference type="ARBA" id="ARBA00004430"/>
    </source>
</evidence>
<dbReference type="InterPro" id="IPR043160">
    <property type="entry name" value="Dynein_C_barrel"/>
</dbReference>
<dbReference type="Pfam" id="PF18198">
    <property type="entry name" value="AAA_lid_11"/>
    <property type="match status" value="1"/>
</dbReference>
<dbReference type="Gene3D" id="1.20.58.1120">
    <property type="match status" value="1"/>
</dbReference>
<dbReference type="Pfam" id="PF22597">
    <property type="entry name" value="DYN_lid"/>
    <property type="match status" value="1"/>
</dbReference>
<dbReference type="FunFam" id="1.10.8.710:FF:000001">
    <property type="entry name" value="Dynein axonemal heavy chain 2"/>
    <property type="match status" value="1"/>
</dbReference>
<dbReference type="GO" id="GO:0060294">
    <property type="term" value="P:cilium movement involved in cell motility"/>
    <property type="evidence" value="ECO:0007669"/>
    <property type="project" value="UniProtKB-ARBA"/>
</dbReference>
<dbReference type="GO" id="GO:0045505">
    <property type="term" value="F:dynein intermediate chain binding"/>
    <property type="evidence" value="ECO:0007669"/>
    <property type="project" value="InterPro"/>
</dbReference>
<keyword evidence="5" id="KW-0493">Microtubule</keyword>
<evidence type="ECO:0000256" key="21">
    <source>
        <dbReference type="ARBA" id="ARBA00071813"/>
    </source>
</evidence>
<dbReference type="FunFam" id="1.10.287.2620:FF:000002">
    <property type="entry name" value="Dynein heavy chain 2, axonemal"/>
    <property type="match status" value="1"/>
</dbReference>
<feature type="coiled-coil region" evidence="25">
    <location>
        <begin position="3142"/>
        <end position="3204"/>
    </location>
</feature>
<feature type="domain" description="AAA+ ATPase" evidence="26">
    <location>
        <begin position="1720"/>
        <end position="1856"/>
    </location>
</feature>
<keyword evidence="14" id="KW-0505">Motor protein</keyword>
<dbReference type="SMART" id="SM00382">
    <property type="entry name" value="AAA"/>
    <property type="match status" value="2"/>
</dbReference>
<dbReference type="GO" id="GO:0005874">
    <property type="term" value="C:microtubule"/>
    <property type="evidence" value="ECO:0007669"/>
    <property type="project" value="UniProtKB-KW"/>
</dbReference>
<dbReference type="GO" id="GO:0008017">
    <property type="term" value="F:microtubule binding"/>
    <property type="evidence" value="ECO:0007669"/>
    <property type="project" value="UniProtKB-ARBA"/>
</dbReference>
<evidence type="ECO:0000256" key="16">
    <source>
        <dbReference type="ARBA" id="ARBA00023273"/>
    </source>
</evidence>
<dbReference type="Gene3D" id="1.10.287.2620">
    <property type="match status" value="1"/>
</dbReference>
<keyword evidence="6" id="KW-0677">Repeat</keyword>
<dbReference type="Gene3D" id="1.10.8.710">
    <property type="match status" value="1"/>
</dbReference>
<dbReference type="FunFam" id="1.20.920.30:FF:000005">
    <property type="entry name" value="Dynein, axonemal, heavy chain 2"/>
    <property type="match status" value="1"/>
</dbReference>
<organism evidence="27 28">
    <name type="scientific">Larimichthys crocea</name>
    <name type="common">Large yellow croaker</name>
    <name type="synonym">Pseudosciaena crocea</name>
    <dbReference type="NCBI Taxonomy" id="215358"/>
    <lineage>
        <taxon>Eukaryota</taxon>
        <taxon>Metazoa</taxon>
        <taxon>Chordata</taxon>
        <taxon>Craniata</taxon>
        <taxon>Vertebrata</taxon>
        <taxon>Euteleostomi</taxon>
        <taxon>Actinopterygii</taxon>
        <taxon>Neopterygii</taxon>
        <taxon>Teleostei</taxon>
        <taxon>Neoteleostei</taxon>
        <taxon>Acanthomorphata</taxon>
        <taxon>Eupercaria</taxon>
        <taxon>Sciaenidae</taxon>
        <taxon>Larimichthys</taxon>
    </lineage>
</organism>
<dbReference type="InterPro" id="IPR041466">
    <property type="entry name" value="Dynein_AAA5_ext"/>
</dbReference>
<keyword evidence="12 25" id="KW-0175">Coiled coil</keyword>
<dbReference type="InterPro" id="IPR035699">
    <property type="entry name" value="AAA_6"/>
</dbReference>
<dbReference type="InterPro" id="IPR056759">
    <property type="entry name" value="DYH2-5-8_CC"/>
</dbReference>
<evidence type="ECO:0000256" key="24">
    <source>
        <dbReference type="ARBA" id="ARBA00082099"/>
    </source>
</evidence>
<comment type="subunit">
    <text evidence="19">The I1 inner arm complex (also known as the f dynein complex) is a two-headed isoform composed of two heavy chains (1-alpha and 1-beta), three intermediate chains and three light chains. I1 occupies a specific position proximal to the first radial spoke and repeats every 96 nm along the length of the axoneme.</text>
</comment>
<comment type="function">
    <text evidence="17">As part of the axonemal inner dynein arm complex plays a central role in ciliary beat. Expressed in sperm flagellum, it is required for sperm motility. Dyneins are microtubule-based molecular motors possessing ATPase activities that can convert the chemical energy of ATP into relative sliding between adjacent microtubule doublets to generate ciliary bending.</text>
</comment>
<keyword evidence="9" id="KW-0067">ATP-binding</keyword>
<dbReference type="GO" id="GO:0008569">
    <property type="term" value="F:minus-end-directed microtubule motor activity"/>
    <property type="evidence" value="ECO:0007669"/>
    <property type="project" value="InterPro"/>
</dbReference>
<dbReference type="GO" id="GO:0036159">
    <property type="term" value="P:inner dynein arm assembly"/>
    <property type="evidence" value="ECO:0007669"/>
    <property type="project" value="UniProtKB-ARBA"/>
</dbReference>
<dbReference type="SUPFAM" id="SSF52540">
    <property type="entry name" value="P-loop containing nucleoside triphosphate hydrolases"/>
    <property type="match status" value="4"/>
</dbReference>
<dbReference type="Gene3D" id="1.20.920.20">
    <property type="match status" value="1"/>
</dbReference>
<dbReference type="FunFam" id="3.40.50.300:FF:000044">
    <property type="entry name" value="Dynein heavy chain 5, axonemal"/>
    <property type="match status" value="1"/>
</dbReference>
<keyword evidence="13" id="KW-0969">Cilium</keyword>
<dbReference type="FunFam" id="3.10.490.20:FF:000008">
    <property type="entry name" value="dynein heavy chain 2, axonemal"/>
    <property type="match status" value="1"/>
</dbReference>
<dbReference type="InterPro" id="IPR042222">
    <property type="entry name" value="Dynein_2_N"/>
</dbReference>
<keyword evidence="7" id="KW-0547">Nucleotide-binding</keyword>
<keyword evidence="4" id="KW-0963">Cytoplasm</keyword>
<comment type="subcellular location">
    <subcellularLocation>
        <location evidence="1">Cell projection</location>
        <location evidence="1">Cilium</location>
        <location evidence="1">Flagellum</location>
    </subcellularLocation>
    <subcellularLocation>
        <location evidence="2">Cytoplasm</location>
        <location evidence="2">Cytoskeleton</location>
        <location evidence="2">Cilium axoneme</location>
    </subcellularLocation>
</comment>
<dbReference type="Pfam" id="PF18199">
    <property type="entry name" value="Dynein_C"/>
    <property type="match status" value="1"/>
</dbReference>
<evidence type="ECO:0000256" key="9">
    <source>
        <dbReference type="ARBA" id="ARBA00022840"/>
    </source>
</evidence>
<feature type="domain" description="AAA+ ATPase" evidence="26">
    <location>
        <begin position="2331"/>
        <end position="2477"/>
    </location>
</feature>
<dbReference type="GO" id="GO:0051959">
    <property type="term" value="F:dynein light intermediate chain binding"/>
    <property type="evidence" value="ECO:0007669"/>
    <property type="project" value="InterPro"/>
</dbReference>
<evidence type="ECO:0000256" key="10">
    <source>
        <dbReference type="ARBA" id="ARBA00022846"/>
    </source>
</evidence>
<evidence type="ECO:0000256" key="15">
    <source>
        <dbReference type="ARBA" id="ARBA00023212"/>
    </source>
</evidence>
<dbReference type="InterPro" id="IPR004273">
    <property type="entry name" value="Dynein_heavy_D6_P-loop"/>
</dbReference>
<evidence type="ECO:0000256" key="3">
    <source>
        <dbReference type="ARBA" id="ARBA00008887"/>
    </source>
</evidence>
<keyword evidence="16" id="KW-0966">Cell projection</keyword>
<dbReference type="Pfam" id="PF12780">
    <property type="entry name" value="AAA_8"/>
    <property type="match status" value="1"/>
</dbReference>
<dbReference type="InterPro" id="IPR042228">
    <property type="entry name" value="Dynein_linker_3"/>
</dbReference>
<dbReference type="PANTHER" id="PTHR45703:SF32">
    <property type="entry name" value="DYNEINS HEAVY CHAIN"/>
    <property type="match status" value="1"/>
</dbReference>
<evidence type="ECO:0000256" key="4">
    <source>
        <dbReference type="ARBA" id="ARBA00022490"/>
    </source>
</evidence>
<dbReference type="InterPro" id="IPR013594">
    <property type="entry name" value="Dynein_heavy_tail"/>
</dbReference>
<evidence type="ECO:0000256" key="23">
    <source>
        <dbReference type="ARBA" id="ARBA00078558"/>
    </source>
</evidence>
<dbReference type="FunFam" id="1.20.1270.280:FF:000007">
    <property type="entry name" value="dynein heavy chain 2, axonemal"/>
    <property type="match status" value="1"/>
</dbReference>
<evidence type="ECO:0000256" key="8">
    <source>
        <dbReference type="ARBA" id="ARBA00022803"/>
    </source>
</evidence>
<dbReference type="Gene3D" id="3.20.180.20">
    <property type="entry name" value="Dynein heavy chain, N-terminal domain 2"/>
    <property type="match status" value="1"/>
</dbReference>
<evidence type="ECO:0000256" key="18">
    <source>
        <dbReference type="ARBA" id="ARBA00054075"/>
    </source>
</evidence>
<evidence type="ECO:0000256" key="1">
    <source>
        <dbReference type="ARBA" id="ARBA00004230"/>
    </source>
</evidence>
<keyword evidence="8" id="KW-0802">TPR repeat</keyword>
<dbReference type="InterPro" id="IPR027417">
    <property type="entry name" value="P-loop_NTPase"/>
</dbReference>
<dbReference type="Gene3D" id="3.40.50.300">
    <property type="entry name" value="P-loop containing nucleotide triphosphate hydrolases"/>
    <property type="match status" value="5"/>
</dbReference>
<evidence type="ECO:0000256" key="5">
    <source>
        <dbReference type="ARBA" id="ARBA00022701"/>
    </source>
</evidence>
<evidence type="ECO:0000256" key="6">
    <source>
        <dbReference type="ARBA" id="ARBA00022737"/>
    </source>
</evidence>
<evidence type="ECO:0000256" key="7">
    <source>
        <dbReference type="ARBA" id="ARBA00022741"/>
    </source>
</evidence>
<protein>
    <recommendedName>
        <fullName evidence="21">Dynein axonemal heavy chain 2</fullName>
    </recommendedName>
    <alternativeName>
        <fullName evidence="24">Axonemal beta dynein heavy chain 2</fullName>
    </alternativeName>
    <alternativeName>
        <fullName evidence="23">Ciliary dynein heavy chain 2</fullName>
    </alternativeName>
    <alternativeName>
        <fullName evidence="22">Dynein-1, subspecies f</fullName>
    </alternativeName>
</protein>
<keyword evidence="10" id="KW-0282">Flagellum</keyword>
<dbReference type="Gene3D" id="3.10.490.20">
    <property type="match status" value="1"/>
</dbReference>
<dbReference type="Pfam" id="PF12774">
    <property type="entry name" value="AAA_6"/>
    <property type="match status" value="1"/>
</dbReference>
<evidence type="ECO:0000256" key="19">
    <source>
        <dbReference type="ARBA" id="ARBA00063032"/>
    </source>
</evidence>
<dbReference type="InterPro" id="IPR041658">
    <property type="entry name" value="AAA_lid_11"/>
</dbReference>
<dbReference type="GO" id="GO:0036156">
    <property type="term" value="C:inner dynein arm"/>
    <property type="evidence" value="ECO:0007669"/>
    <property type="project" value="UniProtKB-ARBA"/>
</dbReference>
<dbReference type="Gene3D" id="1.20.1270.280">
    <property type="match status" value="1"/>
</dbReference>
<dbReference type="FunFam" id="1.20.140.100:FF:000006">
    <property type="entry name" value="dynein heavy chain 2, axonemal"/>
    <property type="match status" value="1"/>
</dbReference>
<evidence type="ECO:0000256" key="14">
    <source>
        <dbReference type="ARBA" id="ARBA00023175"/>
    </source>
</evidence>
<dbReference type="Proteomes" id="UP000424527">
    <property type="component" value="Unassembled WGS sequence"/>
</dbReference>
<dbReference type="FunFam" id="3.20.180.20:FF:000001">
    <property type="entry name" value="Dynein axonemal heavy chain 5"/>
    <property type="match status" value="1"/>
</dbReference>
<dbReference type="FunFam" id="1.20.58.1120:FF:000001">
    <property type="entry name" value="dynein heavy chain 2, axonemal"/>
    <property type="match status" value="1"/>
</dbReference>
<evidence type="ECO:0000256" key="17">
    <source>
        <dbReference type="ARBA" id="ARBA00053635"/>
    </source>
</evidence>
<reference evidence="27 28" key="1">
    <citation type="submission" date="2019-07" db="EMBL/GenBank/DDBJ databases">
        <title>Chromosome genome assembly for large yellow croaker.</title>
        <authorList>
            <person name="Xiao S."/>
        </authorList>
    </citation>
    <scope>NUCLEOTIDE SEQUENCE [LARGE SCALE GENOMIC DNA]</scope>
    <source>
        <strain evidence="27">JMULYC20181020</strain>
        <tissue evidence="27">Muscle</tissue>
    </source>
</reference>
<comment type="caution">
    <text evidence="27">The sequence shown here is derived from an EMBL/GenBank/DDBJ whole genome shotgun (WGS) entry which is preliminary data.</text>
</comment>
<comment type="subunit">
    <text evidence="20">Part of the axonemal inner dynein arm complex that consists of at least two heavy chains and a number of intermediate and light chains. Interacts with DNAI4.</text>
</comment>
<sequence length="4269" mass="489763">MEEEYLKSVVQLFVCCVALPGVTKDLWTEENESALVQFIVDTTITTMVVYIDTNARLRVEYSIPSPAAECLNYFIRKPGSKITAETFDKVVQFGSVRGDPAKSLLSKIACIHAPAVALHDFRDKSIKDNYTNNMHCYLLSLTDDVNKKKGETVLYVPVECQKFSPEDANKDKKLLFRMETIMIHWTNQVKEVLNEQKVKMNTRDSRGPLQEIAFWKSHSDKLSHISWQLQKPGILHIKNILQLSKSIYVAGFSDVAKKLQDFSEEAKSNHAFLSILKEPCEELVQLKPSQVAPKLKHIFSLIRIIWTNSPNFNTDDKIINLIRGVCDCQHQFARWDDGQQRRMPVIGGCQGTEFTHVLLDIEKNLERGLQKLRSVDKFVFDIKNETWSIEFKRFGDLVKGLEKRMRNLTSSMFKEVYRVEDGVLLLDIFRPVFTRTAMVSTMKNKVEEVYRMFDKELILVRTELQNKTAIPDLMPRFAGQACWVRGLTHRIQRPMEVLEKTSHFMYDSDSRKLVFSKYGQIIEALDQMEKDTYSNWIQNLDEKYIKRLEKPLMVRCKDNTSMLAINFDNNLLNQISELMYWKNLEYEIPPCMCNIYQNIEDFRVLRERTLLLIRNYNRLIGMLSPDELGLFRERICVIDEKIQPGLTSLSWLSRGHSNIFIQQCLLLVDKVQSVVDEYKEFSQTISNLCHQISETLLVKLDGKTVYRNMEFEGDQKAHQQNQLQILRSVHQNIANIMTRIHSTFSNDGPKVQEYWASFTDKVDNMVEKALRFNIKLSMEKLIKAISGDSKTSSKPLFKIDVALHLGAHETTPKVEFSPTLRKLAEMVNIMPELINIISEFKRLPQLLSCEESQRNPIHINIEQDKEIRKIQAAVVTQMTANASLLQDYLKTWYKYRDIWEINKDSFIQQYERRNPSVASFQSEISRYAEKVDSIEREKTTVNIQFVTLSSSLIKSSLMQHWSEWHTKLTQLLSHMATTRIKELDDSLQDNAYRLADPPKTLEELDNRLKLLVTLQGDLVKTESQISVVHDQFTLLDKYQVSVEQAVQDIRNKLNEKWQWFQQVVINSEIKLQRHQEEFRSKVIVSSEEFQRKIQTTLQEFKCTGPFNSLLSTELALKQIAEYRSHVEDLKQEESTVLQGLRSFKIKQPSSKGLRMLEKDIDHLQQVWEITQAWNANWDIWKVGHFAVLQTESMESAVQDMFQKLHELQSRIEEKWDIVHFCKNKFEQVKQLIPLIAELKNPAMRHRHWKQICDEVQCSFDQTSTEFTLEKMLFLDLNKYADKIREISGAASKELSIEQDLEGITKKWEETLLDIAPFKDSDHYWLRNTEELFQALEDNQVILSKMKTSHFIKAFVQEVDNWEEQLNQVLEFIEMVVTVQDRWIYLKNIFRAKDIQKRLPRECKEFEDISFSWKNIMVPLYVDNNALHATHHPGLLEKLSEVSVNLEEIQSSLDMYLETKRQIFPRLYFLSNDDLVEILGQSQNPKAVQPHLKKCFDNIKSLHLNEPRNSFASGMFSADGEYIDFVSTVNLGQPVEVWLCDVEKAMRKSLNIHLSDFISCPKKTEEQRKKCVTECPGQVLITASQIQLTTDITKSLSASKGKSSFKSLKKKQVSKLQNYSETLRGNLTKVLRLKISALVIVEVHARDVIDKLAKAGCSDINAFEWLCQLRLYWEKCDCKIQQTSACFKYGYEYLGNSGRLAITPLTDRCYIALTTALHLHRGGSAIGPADTGKTETVKDLGKALGMYVLAINCSEGLDYKAMGHMFSGLAQTGAWGCFDEFNRINIEVLSVVSQQIRSILSALSAGQSKFHFDGQHISLVSSCGIFTTMNPDRADCTELPDNLKSMFRPVSMVVPDSTVIAEIILLGEGFSNCKLLAKKVVTLYSLAVQQLSKQDHYDFGLRALISLLRFAGQKLYSCPNVPDEEILLMAIKDMNIAKLTSLDLPLFNAITEDLFPTVETPIVDYSNLKEAIELELCQSGLQVTPVTMTKVIQLYVTKISRHSTMLVGKTGSGKSVTWRTLQSALTALHRRGVPGFQVVQEYSLNPKAMSLRELYGENDLSTNKWTDGVLASVMRSACTDEEPDEKWIVFDGPVDTQWIESMNSVMDDNKVLTLVNGERISLPEQVSLLFEVDNLENASPAAVSRCGIVYNDYTDLGWRPFVQSWLDKRPKAEVDHLKQLFEKYIESTLNFKKNNCKELIPITDFNGVMSFCRLYDALATSCNGVNNSDTENFGRTVELLFVFSLMWSICASVDEGGRKKIDIFLREMEGTFPFKDTVYEYYVDTKKQQWVSFENKLPKHWRYNANAPFYKILVPTVDTVRYNFLVKALVMGQYPVLLTGPVGTGKTSVAQSVLHGLDKTWTALTVNMSSQTTSNNLQAIIESRLEKRTKGMFVPTDGKRLVCFLDELNMPAYDLFGSQPPLELLRAWIDYGFWYDRQKRTPKFVTNMSLLTCMGPPGGRRMHISDRLQSRFNLINVTLPNKSQIKRIYSTMIKQKLEGFCEEVKPIGKILTQATLEFYDAVSARFHPTPAKTHYTFSLRDISKVFQGLLRAHPDLHDTKNNITRLWIHECFRVFSDRLVDYIDTEAFVALLEENLGSHFDLPFHNICPNKQPPIFGDFLNESHVYEDLQDMKGLKKFMDTQLEEYNQSPGIVPMNLVLFRDAVEHITRVIRVISQPRGNILLIGLEGSGRQSLSKMAAFICQYQVFQVEVTNQYHKTEFRQDIKKLYRLTGVDNKSTVFLFSDTQIVDESFLEDINSILSSGEVPNLYKQEEFVEVCNALSESARKDHVVETPDSLFSYFTERVRKNLHIVLCMSPVRESFRKRILQYPALVSCTSMDWFGEFSKDAQLEVAEKYLDGLELDSLEGIQTKAASIFATTHQSVAQVSQRMKLELRQHNYVTLINYLEMVSVYKKLFAEKSCEFGEQVRKLHNGLLKISDTQEKVKVMSIEMEEAKKQVAELKTQCDKYNSNIVEETTEADCQEQAVRSYSQKIKKEELECKALAEDAQRALDEALPALNEAMKAVESLDKNHMREIKSYDRPPGPVETVMKAVMILQCREPTWAEAKRHLGEPNFIKSVINFDKDNISDCVMKKIRRYCGQADFQPDIIGKVSLPAKSLCMWVRAIEIYGGIYKSVKHKRDHLNGAMAQLAEKQSALAETQNKLQEMRNKLDRLKKELIEKMAMKDSLSKKSSELELKLKKADKLVTELAGVKVHLKETVASLEEKMGYLVGDSLLAASFLSYMGPFRSNYRHELLEIWMEEGLKIIDFQMPDYLQVLKDAIQFGNPVLLQNVKEKLEPSLNPVLNKFMTQIDGRLHLKLGDDKVEYSPAFRFYITTKLSNPHYTPEISTKTTIINFVVTEQGLETQLLGNVVRKERPELVKEKDSLAMSIASGKESLQELDNDILRLLNEAAGSLLDNVQLVDTLQAIKVTATKVSEQVESSEDTKIEIDSVQEAYRPCAQRASILFFILNDMGCIHPMYQFSLDAYINLFNLSIRNSTHCHDLESRIINLNFYHTLAVYKYGCRSVFEVHKLLLTFHMCARMEAVDGSLKMDEYSFFLHGGIVPDKEYQMDNPCTSWLPETSWDNITELDKLVNFRGIMASFEEYPRDWNLWFSSAEPENTTLPGDWENICNDFRKMLIVRSLRPDRTSFCATSFIRRNFGHHFVEPPILDLKAVVKESTCWTPLIFILSPGVDPTAALLQLAETSGMSKHFHALSLGQGMALIAKSMLEEAVKDGHWVFLANCHLCLSWMPELDKFVEQLRMQKPHPNFRLWLSSLSHPDFPITILHNSIRMTIEPPKGVKANMTHLYQLAQFNCCSKPIVYKKLLFSLCFFHSILLERKKFLQLGWNTVYGFSDSDFEVSESLLRLYLNNYKEVPLDALKFLIAEVIYGGHVTDDLDRRLLTTYINHYFCDAAINQPFFRLSSLSSYYIPHDGTQSSYEQFISMLPSTEHPEVFGQHSNAGIGSQIAETTTLLDSLLSLQPQATSPTAAGGRPNREDKVLELLADIRGKIPALIDYEGTRSLLQEGNPSPLNVVLLQEIQRYNSLLESISISLVELENGIKGVVVMSPTLEEMLNCIYDNRVPLLWQKAYPSLKPLAAWTTDLCQRVDQFARWAETAQPPTLFWISGFIAPNSFLTAVLRSYAQRHNAPVDMLSWKFTVSTVDDSNLLDAPKDGVFVRGLYLEGAGWDKRNACLVEAEPMQMVCPMPTIHFKPVEKRKAKSMYQCPCYYYPVRSAEVSFVISVQLNAGAETPDHWIKRGTALLMSL</sequence>
<dbReference type="Pfam" id="PF12775">
    <property type="entry name" value="AAA_7"/>
    <property type="match status" value="1"/>
</dbReference>
<accession>A0A6G0JC15</accession>
<keyword evidence="11" id="KW-0243">Dynein</keyword>
<dbReference type="Pfam" id="PF25007">
    <property type="entry name" value="DYH2-5-8_CC"/>
    <property type="match status" value="1"/>
</dbReference>
<dbReference type="InterPro" id="IPR024743">
    <property type="entry name" value="Dynein_HC_stalk"/>
</dbReference>
<dbReference type="PANTHER" id="PTHR45703">
    <property type="entry name" value="DYNEIN HEAVY CHAIN"/>
    <property type="match status" value="1"/>
</dbReference>
<dbReference type="Gene3D" id="6.10.140.1060">
    <property type="match status" value="1"/>
</dbReference>
<dbReference type="GO" id="GO:0097729">
    <property type="term" value="C:9+2 motile cilium"/>
    <property type="evidence" value="ECO:0007669"/>
    <property type="project" value="UniProtKB-ARBA"/>
</dbReference>
<dbReference type="Gene3D" id="1.10.8.720">
    <property type="entry name" value="Region D6 of dynein motor"/>
    <property type="match status" value="1"/>
</dbReference>
<dbReference type="FunFam" id="3.40.50.300:FF:000153">
    <property type="entry name" value="Dynein axonemal heavy chain 1"/>
    <property type="match status" value="1"/>
</dbReference>
<dbReference type="InterPro" id="IPR035706">
    <property type="entry name" value="AAA_9"/>
</dbReference>
<comment type="function">
    <text evidence="18">Force generating protein of eukaryotic cilia and flagella. Produces force towards the minus ends of microtubules. Dynein has ATPase activity; the force-producing power stroke is thought to occur on release of ADP. Required for assembly of the I1 inner arm complex and its targeting to the appropriate axoneme location. Also required for phototaxis.</text>
</comment>
<evidence type="ECO:0000256" key="22">
    <source>
        <dbReference type="ARBA" id="ARBA00077719"/>
    </source>
</evidence>
<dbReference type="InterPro" id="IPR043157">
    <property type="entry name" value="Dynein_AAA1S"/>
</dbReference>
<evidence type="ECO:0000256" key="25">
    <source>
        <dbReference type="SAM" id="Coils"/>
    </source>
</evidence>
<dbReference type="InterPro" id="IPR024317">
    <property type="entry name" value="Dynein_heavy_chain_D4_dom"/>
</dbReference>
<dbReference type="Pfam" id="PF17852">
    <property type="entry name" value="Dynein_AAA_lid"/>
    <property type="match status" value="1"/>
</dbReference>
<evidence type="ECO:0000256" key="20">
    <source>
        <dbReference type="ARBA" id="ARBA00064223"/>
    </source>
</evidence>
<dbReference type="InterPro" id="IPR013602">
    <property type="entry name" value="Dynein_heavy_linker"/>
</dbReference>
<dbReference type="Gene3D" id="1.10.472.130">
    <property type="match status" value="1"/>
</dbReference>
<evidence type="ECO:0000256" key="13">
    <source>
        <dbReference type="ARBA" id="ARBA00023069"/>
    </source>
</evidence>
<dbReference type="Gene3D" id="1.20.920.30">
    <property type="match status" value="1"/>
</dbReference>
<proteinExistence type="inferred from homology"/>
<keyword evidence="15" id="KW-0206">Cytoskeleton</keyword>
<dbReference type="FunFam" id="1.10.8.1220:FF:000001">
    <property type="entry name" value="Dynein axonemal heavy chain 5"/>
    <property type="match status" value="1"/>
</dbReference>
<dbReference type="InterPro" id="IPR042219">
    <property type="entry name" value="AAA_lid_11_sf"/>
</dbReference>
<evidence type="ECO:0000259" key="26">
    <source>
        <dbReference type="SMART" id="SM00382"/>
    </source>
</evidence>
<dbReference type="GO" id="GO:0005524">
    <property type="term" value="F:ATP binding"/>
    <property type="evidence" value="ECO:0007669"/>
    <property type="project" value="UniProtKB-KW"/>
</dbReference>
<dbReference type="InterPro" id="IPR003593">
    <property type="entry name" value="AAA+_ATPase"/>
</dbReference>
<dbReference type="Pfam" id="PF12777">
    <property type="entry name" value="MT"/>
    <property type="match status" value="1"/>
</dbReference>
<dbReference type="InterPro" id="IPR026983">
    <property type="entry name" value="DHC"/>
</dbReference>
<dbReference type="FunFam" id="1.20.920.20:FF:000001">
    <property type="entry name" value="dynein heavy chain 2, axonemal"/>
    <property type="match status" value="1"/>
</dbReference>
<dbReference type="InterPro" id="IPR054354">
    <property type="entry name" value="DYNC2H1-like_lid"/>
</dbReference>
<name>A0A6G0JC15_LARCR</name>
<dbReference type="CDD" id="cd00009">
    <property type="entry name" value="AAA"/>
    <property type="match status" value="1"/>
</dbReference>
<dbReference type="Pfam" id="PF08385">
    <property type="entry name" value="DHC_N1"/>
    <property type="match status" value="1"/>
</dbReference>
<dbReference type="Pfam" id="PF12781">
    <property type="entry name" value="AAA_9"/>
    <property type="match status" value="1"/>
</dbReference>
<evidence type="ECO:0000313" key="27">
    <source>
        <dbReference type="EMBL" id="KAE8301147.1"/>
    </source>
</evidence>
<evidence type="ECO:0000313" key="28">
    <source>
        <dbReference type="Proteomes" id="UP000424527"/>
    </source>
</evidence>
<dbReference type="FunFam" id="1.10.472.130:FF:000003">
    <property type="entry name" value="Dynein, axonemal, heavy chain 2"/>
    <property type="match status" value="1"/>
</dbReference>
<dbReference type="Pfam" id="PF03028">
    <property type="entry name" value="Dynein_heavy"/>
    <property type="match status" value="1"/>
</dbReference>
<comment type="similarity">
    <text evidence="3">Belongs to the dynein heavy chain family.</text>
</comment>
<keyword evidence="28" id="KW-1185">Reference proteome</keyword>
<gene>
    <name evidence="27" type="ORF">D5F01_LYC01308</name>
</gene>
<dbReference type="Gene3D" id="1.10.8.1220">
    <property type="match status" value="1"/>
</dbReference>
<dbReference type="FunFam" id="3.40.50.300:FF:002141">
    <property type="entry name" value="Dynein heavy chain"/>
    <property type="match status" value="1"/>
</dbReference>